<proteinExistence type="predicted"/>
<protein>
    <submittedName>
        <fullName evidence="1">Uncharacterized protein</fullName>
    </submittedName>
</protein>
<accession>A0AAW1HTE3</accession>
<sequence>MERLLPKFIKWYKHNRAQYIKKNCLLTRVIFHTTYREVDKLALAFKSLFRNRRNQIIPYQIGRPNWLKICTINLRIPTGKKLRYYACTPPLLEDWNDVHEIEKPQKDTFKAKVLDAKAWSEEAIQEEELSSPSFVSIVLISCNFIVTSYSITAQTS</sequence>
<reference evidence="1 2" key="1">
    <citation type="journal article" date="2024" name="BMC Genomics">
        <title>De novo assembly and annotation of Popillia japonica's genome with initial clues to its potential as an invasive pest.</title>
        <authorList>
            <person name="Cucini C."/>
            <person name="Boschi S."/>
            <person name="Funari R."/>
            <person name="Cardaioli E."/>
            <person name="Iannotti N."/>
            <person name="Marturano G."/>
            <person name="Paoli F."/>
            <person name="Bruttini M."/>
            <person name="Carapelli A."/>
            <person name="Frati F."/>
            <person name="Nardi F."/>
        </authorList>
    </citation>
    <scope>NUCLEOTIDE SEQUENCE [LARGE SCALE GENOMIC DNA]</scope>
    <source>
        <strain evidence="1">DMR45628</strain>
    </source>
</reference>
<name>A0AAW1HTE3_POPJA</name>
<evidence type="ECO:0000313" key="1">
    <source>
        <dbReference type="EMBL" id="KAK9679774.1"/>
    </source>
</evidence>
<evidence type="ECO:0000313" key="2">
    <source>
        <dbReference type="Proteomes" id="UP001458880"/>
    </source>
</evidence>
<gene>
    <name evidence="1" type="ORF">QE152_g39731</name>
</gene>
<dbReference type="AlphaFoldDB" id="A0AAW1HTE3"/>
<dbReference type="Proteomes" id="UP001458880">
    <property type="component" value="Unassembled WGS sequence"/>
</dbReference>
<dbReference type="EMBL" id="JASPKY010000978">
    <property type="protein sequence ID" value="KAK9679774.1"/>
    <property type="molecule type" value="Genomic_DNA"/>
</dbReference>
<keyword evidence="2" id="KW-1185">Reference proteome</keyword>
<organism evidence="1 2">
    <name type="scientific">Popillia japonica</name>
    <name type="common">Japanese beetle</name>
    <dbReference type="NCBI Taxonomy" id="7064"/>
    <lineage>
        <taxon>Eukaryota</taxon>
        <taxon>Metazoa</taxon>
        <taxon>Ecdysozoa</taxon>
        <taxon>Arthropoda</taxon>
        <taxon>Hexapoda</taxon>
        <taxon>Insecta</taxon>
        <taxon>Pterygota</taxon>
        <taxon>Neoptera</taxon>
        <taxon>Endopterygota</taxon>
        <taxon>Coleoptera</taxon>
        <taxon>Polyphaga</taxon>
        <taxon>Scarabaeiformia</taxon>
        <taxon>Scarabaeidae</taxon>
        <taxon>Rutelinae</taxon>
        <taxon>Popillia</taxon>
    </lineage>
</organism>
<comment type="caution">
    <text evidence="1">The sequence shown here is derived from an EMBL/GenBank/DDBJ whole genome shotgun (WGS) entry which is preliminary data.</text>
</comment>